<dbReference type="Pfam" id="PF13391">
    <property type="entry name" value="HNH_2"/>
    <property type="match status" value="1"/>
</dbReference>
<protein>
    <recommendedName>
        <fullName evidence="1">HNH nuclease domain-containing protein</fullName>
    </recommendedName>
</protein>
<evidence type="ECO:0000313" key="3">
    <source>
        <dbReference type="Proteomes" id="UP001242811"/>
    </source>
</evidence>
<accession>A0ABU0L661</accession>
<dbReference type="InterPro" id="IPR003615">
    <property type="entry name" value="HNH_nuc"/>
</dbReference>
<comment type="caution">
    <text evidence="2">The sequence shown here is derived from an EMBL/GenBank/DDBJ whole genome shotgun (WGS) entry which is preliminary data.</text>
</comment>
<name>A0ABU0L661_9BACL</name>
<dbReference type="Proteomes" id="UP001242811">
    <property type="component" value="Unassembled WGS sequence"/>
</dbReference>
<sequence>MIWIEMSKDKVHGGGEWGFTKCLWSPAYKIVGDTRRIWAYWDSLMRVKEGDIILHLRGDSNSKFIGHSIAETDGFITTLRPPDPGPNWSYADTFYRVNLKKFEPFDQAIELSTLFTQKENQLMYYFNVNKAKSSDEKKLLFYVIQNGNLRRQNGAYLSEVDSELYNILFSNSNINTTVRERLVIDQSNTYESQKTLPIRIGQSNFSKNVRDNFNHICCFPNCEVADSSFLIGAHIARWSDNSESRGDTSNGLCLCLFHDKAFEIGLFTLDDNLSVSIDIERLSYYHSPINQIIESNGQAIKDSKIPINIKYLRHHWARIGYRP</sequence>
<gene>
    <name evidence="2" type="ORF">QOZ95_004984</name>
</gene>
<reference evidence="2 3" key="1">
    <citation type="submission" date="2023-07" db="EMBL/GenBank/DDBJ databases">
        <title>Genomic Encyclopedia of Type Strains, Phase IV (KMG-IV): sequencing the most valuable type-strain genomes for metagenomic binning, comparative biology and taxonomic classification.</title>
        <authorList>
            <person name="Goeker M."/>
        </authorList>
    </citation>
    <scope>NUCLEOTIDE SEQUENCE [LARGE SCALE GENOMIC DNA]</scope>
    <source>
        <strain evidence="2 3">DSM 14914</strain>
    </source>
</reference>
<dbReference type="RefSeq" id="WP_167518634.1">
    <property type="nucleotide sequence ID" value="NZ_CP045298.1"/>
</dbReference>
<keyword evidence="3" id="KW-1185">Reference proteome</keyword>
<proteinExistence type="predicted"/>
<dbReference type="EMBL" id="JAUSWA010000044">
    <property type="protein sequence ID" value="MDQ0496784.1"/>
    <property type="molecule type" value="Genomic_DNA"/>
</dbReference>
<evidence type="ECO:0000259" key="1">
    <source>
        <dbReference type="Pfam" id="PF13391"/>
    </source>
</evidence>
<evidence type="ECO:0000313" key="2">
    <source>
        <dbReference type="EMBL" id="MDQ0496784.1"/>
    </source>
</evidence>
<feature type="domain" description="HNH nuclease" evidence="1">
    <location>
        <begin position="222"/>
        <end position="270"/>
    </location>
</feature>
<organism evidence="2 3">
    <name type="scientific">Paenibacillus brasilensis</name>
    <dbReference type="NCBI Taxonomy" id="128574"/>
    <lineage>
        <taxon>Bacteria</taxon>
        <taxon>Bacillati</taxon>
        <taxon>Bacillota</taxon>
        <taxon>Bacilli</taxon>
        <taxon>Bacillales</taxon>
        <taxon>Paenibacillaceae</taxon>
        <taxon>Paenibacillus</taxon>
    </lineage>
</organism>